<dbReference type="PANTHER" id="PTHR23120">
    <property type="entry name" value="MAESTRO-RELATED HEAT DOMAIN-CONTAINING"/>
    <property type="match status" value="1"/>
</dbReference>
<accession>A0AAN7EZH1</accession>
<dbReference type="AlphaFoldDB" id="A0AAN7EZH1"/>
<dbReference type="PANTHER" id="PTHR23120:SF0">
    <property type="entry name" value="MAESTRO HEAT-LIKE REPEAT FAMILY MEMBER 1"/>
    <property type="match status" value="1"/>
</dbReference>
<dbReference type="Proteomes" id="UP001324115">
    <property type="component" value="Unassembled WGS sequence"/>
</dbReference>
<dbReference type="InterPro" id="IPR045206">
    <property type="entry name" value="Maestro_heat-like_prot"/>
</dbReference>
<evidence type="ECO:0000313" key="2">
    <source>
        <dbReference type="Proteomes" id="UP001324115"/>
    </source>
</evidence>
<dbReference type="EMBL" id="JAXUIC010000007">
    <property type="protein sequence ID" value="KAK4583102.1"/>
    <property type="molecule type" value="Genomic_DNA"/>
</dbReference>
<organism evidence="1 2">
    <name type="scientific">Quercus rubra</name>
    <name type="common">Northern red oak</name>
    <name type="synonym">Quercus borealis</name>
    <dbReference type="NCBI Taxonomy" id="3512"/>
    <lineage>
        <taxon>Eukaryota</taxon>
        <taxon>Viridiplantae</taxon>
        <taxon>Streptophyta</taxon>
        <taxon>Embryophyta</taxon>
        <taxon>Tracheophyta</taxon>
        <taxon>Spermatophyta</taxon>
        <taxon>Magnoliopsida</taxon>
        <taxon>eudicotyledons</taxon>
        <taxon>Gunneridae</taxon>
        <taxon>Pentapetalae</taxon>
        <taxon>rosids</taxon>
        <taxon>fabids</taxon>
        <taxon>Fagales</taxon>
        <taxon>Fagaceae</taxon>
        <taxon>Quercus</taxon>
    </lineage>
</organism>
<sequence>MAMLRNTPSTVIEARIDALIGTNMLSQLLHVRHPTAKQAVITAIDLLGYAVIKAAENGASFPLKRRDMMLDYILTLTG</sequence>
<comment type="caution">
    <text evidence="1">The sequence shown here is derived from an EMBL/GenBank/DDBJ whole genome shotgun (WGS) entry which is preliminary data.</text>
</comment>
<proteinExistence type="predicted"/>
<evidence type="ECO:0000313" key="1">
    <source>
        <dbReference type="EMBL" id="KAK4583102.1"/>
    </source>
</evidence>
<reference evidence="1 2" key="1">
    <citation type="journal article" date="2023" name="G3 (Bethesda)">
        <title>A haplotype-resolved chromosome-scale genome for Quercus rubra L. provides insights into the genetics of adaptive traits for red oak species.</title>
        <authorList>
            <person name="Kapoor B."/>
            <person name="Jenkins J."/>
            <person name="Schmutz J."/>
            <person name="Zhebentyayeva T."/>
            <person name="Kuelheim C."/>
            <person name="Coggeshall M."/>
            <person name="Heim C."/>
            <person name="Lasky J.R."/>
            <person name="Leites L."/>
            <person name="Islam-Faridi N."/>
            <person name="Romero-Severson J."/>
            <person name="DeLeo V.L."/>
            <person name="Lucas S.M."/>
            <person name="Lazic D."/>
            <person name="Gailing O."/>
            <person name="Carlson J."/>
            <person name="Staton M."/>
        </authorList>
    </citation>
    <scope>NUCLEOTIDE SEQUENCE [LARGE SCALE GENOMIC DNA]</scope>
    <source>
        <strain evidence="1">Pseudo-F2</strain>
    </source>
</reference>
<keyword evidence="2" id="KW-1185">Reference proteome</keyword>
<dbReference type="GO" id="GO:0005737">
    <property type="term" value="C:cytoplasm"/>
    <property type="evidence" value="ECO:0007669"/>
    <property type="project" value="TreeGrafter"/>
</dbReference>
<protein>
    <submittedName>
        <fullName evidence="1">Uncharacterized protein</fullName>
    </submittedName>
</protein>
<name>A0AAN7EZH1_QUERU</name>
<gene>
    <name evidence="1" type="ORF">RGQ29_026046</name>
</gene>